<dbReference type="InterPro" id="IPR019546">
    <property type="entry name" value="TAT_signal_bac_arc"/>
</dbReference>
<dbReference type="PANTHER" id="PTHR30273">
    <property type="entry name" value="PERIPLASMIC SIGNAL SENSOR AND SIGMA FACTOR ACTIVATOR FECR-RELATED"/>
    <property type="match status" value="1"/>
</dbReference>
<dbReference type="Gene3D" id="2.60.120.1440">
    <property type="match status" value="1"/>
</dbReference>
<evidence type="ECO:0000259" key="2">
    <source>
        <dbReference type="Pfam" id="PF16220"/>
    </source>
</evidence>
<evidence type="ECO:0000313" key="3">
    <source>
        <dbReference type="EMBL" id="RHW18182.1"/>
    </source>
</evidence>
<dbReference type="Pfam" id="PF04773">
    <property type="entry name" value="FecR"/>
    <property type="match status" value="1"/>
</dbReference>
<proteinExistence type="predicted"/>
<evidence type="ECO:0000259" key="1">
    <source>
        <dbReference type="Pfam" id="PF04773"/>
    </source>
</evidence>
<dbReference type="Proteomes" id="UP000266693">
    <property type="component" value="Unassembled WGS sequence"/>
</dbReference>
<dbReference type="GO" id="GO:0016989">
    <property type="term" value="F:sigma factor antagonist activity"/>
    <property type="evidence" value="ECO:0007669"/>
    <property type="project" value="TreeGrafter"/>
</dbReference>
<organism evidence="3 4">
    <name type="scientific">Sphingomonas gilva</name>
    <dbReference type="NCBI Taxonomy" id="2305907"/>
    <lineage>
        <taxon>Bacteria</taxon>
        <taxon>Pseudomonadati</taxon>
        <taxon>Pseudomonadota</taxon>
        <taxon>Alphaproteobacteria</taxon>
        <taxon>Sphingomonadales</taxon>
        <taxon>Sphingomonadaceae</taxon>
        <taxon>Sphingomonas</taxon>
    </lineage>
</organism>
<dbReference type="InterPro" id="IPR012373">
    <property type="entry name" value="Ferrdict_sens_TM"/>
</dbReference>
<keyword evidence="4" id="KW-1185">Reference proteome</keyword>
<protein>
    <submittedName>
        <fullName evidence="3">DUF4880 domain-containing protein</fullName>
    </submittedName>
</protein>
<sequence>MHGPMTVTTMDDDGAARWAILLDSGSLTPEQQAEFDAWLAADERREGSLLRAEAALVYLDRGRALAGASQAAPPHPSDTRSIFSRRGFLVGSALAGTVAVGVTGLSFIQPSEEIATAVGEVRRLPLADGSVATVNTASRLAIAMQPERRQITLEDGEAWFEVAHDAERPFVVDAGDVRVQAIGTAFSVRRHADGVDVLVTKGMVETWRVGRESERTRVGAGERTFVARGPSPVSVQAAGPEIERALAWRSGGLALDGEPLAYAVAELNRYNRHQLVIVDAALGRRPIVGYFRTSEPENFARSVAVLLDAQIETRGEQTRLISKAP</sequence>
<dbReference type="OrthoDB" id="9798846at2"/>
<comment type="caution">
    <text evidence="3">The sequence shown here is derived from an EMBL/GenBank/DDBJ whole genome shotgun (WGS) entry which is preliminary data.</text>
</comment>
<dbReference type="Pfam" id="PF16220">
    <property type="entry name" value="DUF4880"/>
    <property type="match status" value="1"/>
</dbReference>
<name>A0A396RS87_9SPHN</name>
<feature type="domain" description="FecR N-terminal" evidence="2">
    <location>
        <begin position="15"/>
        <end position="53"/>
    </location>
</feature>
<dbReference type="AlphaFoldDB" id="A0A396RS87"/>
<feature type="domain" description="FecR protein" evidence="1">
    <location>
        <begin position="113"/>
        <end position="205"/>
    </location>
</feature>
<evidence type="ECO:0000313" key="4">
    <source>
        <dbReference type="Proteomes" id="UP000266693"/>
    </source>
</evidence>
<dbReference type="InterPro" id="IPR032623">
    <property type="entry name" value="FecR_N"/>
</dbReference>
<dbReference type="PIRSF" id="PIRSF018266">
    <property type="entry name" value="FecR"/>
    <property type="match status" value="1"/>
</dbReference>
<dbReference type="NCBIfam" id="TIGR01409">
    <property type="entry name" value="TAT_signal_seq"/>
    <property type="match status" value="1"/>
</dbReference>
<dbReference type="PANTHER" id="PTHR30273:SF2">
    <property type="entry name" value="PROTEIN FECR"/>
    <property type="match status" value="1"/>
</dbReference>
<reference evidence="3 4" key="1">
    <citation type="submission" date="2018-08" db="EMBL/GenBank/DDBJ databases">
        <title>The multiple taxonomic identification of Sphingomonas gilva.</title>
        <authorList>
            <person name="Zhu D."/>
            <person name="Zheng S."/>
        </authorList>
    </citation>
    <scope>NUCLEOTIDE SEQUENCE [LARGE SCALE GENOMIC DNA]</scope>
    <source>
        <strain evidence="3 4">ZDH117</strain>
    </source>
</reference>
<dbReference type="InterPro" id="IPR006860">
    <property type="entry name" value="FecR"/>
</dbReference>
<accession>A0A396RS87</accession>
<dbReference type="EMBL" id="QWLV01000002">
    <property type="protein sequence ID" value="RHW18182.1"/>
    <property type="molecule type" value="Genomic_DNA"/>
</dbReference>
<gene>
    <name evidence="3" type="ORF">D1610_06775</name>
</gene>